<dbReference type="EMBL" id="JAGQHS010000001">
    <property type="protein sequence ID" value="MCA9754208.1"/>
    <property type="molecule type" value="Genomic_DNA"/>
</dbReference>
<feature type="compositionally biased region" description="Basic and acidic residues" evidence="4">
    <location>
        <begin position="1"/>
        <end position="14"/>
    </location>
</feature>
<dbReference type="AlphaFoldDB" id="A0A956SDD6"/>
<dbReference type="GO" id="GO:0032259">
    <property type="term" value="P:methylation"/>
    <property type="evidence" value="ECO:0007669"/>
    <property type="project" value="UniProtKB-KW"/>
</dbReference>
<name>A0A956SDD6_UNCEI</name>
<sequence length="302" mass="33347">MSDRDARESGDTSKRVGSGVRAGVPDASGGTRSDAASGPSSSADPGDAGALAALRFHAPEAYDHYGSNTYLQERNRILLEVLPETARTVLDVGCGPGIVGHAIASTGRTVVSTDLSRAALEARPPLPYLASATHLPHRDRSFDLVLSLEMLEHIPDEVLRPIANEMARIAGEWLLVGVPHRENLARNFLLCPRCGLRFNRTGHVQSFDRDRLAGLFPDFRLEWSHICGPPVRDYPDTLLHLRHDIAHRFSEMASRGGNVCPRCHETEFAPFRHNLLSFALDGINKVISKRRPYWILELLRRG</sequence>
<protein>
    <submittedName>
        <fullName evidence="6">Methyltransferase domain-containing protein</fullName>
    </submittedName>
</protein>
<accession>A0A956SDD6</accession>
<reference evidence="6" key="1">
    <citation type="submission" date="2020-04" db="EMBL/GenBank/DDBJ databases">
        <authorList>
            <person name="Zhang T."/>
        </authorList>
    </citation>
    <scope>NUCLEOTIDE SEQUENCE</scope>
    <source>
        <strain evidence="6">HKST-UBA02</strain>
    </source>
</reference>
<keyword evidence="2" id="KW-0808">Transferase</keyword>
<keyword evidence="3" id="KW-0949">S-adenosyl-L-methionine</keyword>
<dbReference type="Proteomes" id="UP000739538">
    <property type="component" value="Unassembled WGS sequence"/>
</dbReference>
<evidence type="ECO:0000256" key="4">
    <source>
        <dbReference type="SAM" id="MobiDB-lite"/>
    </source>
</evidence>
<dbReference type="PANTHER" id="PTHR43464:SF19">
    <property type="entry name" value="UBIQUINONE BIOSYNTHESIS O-METHYLTRANSFERASE, MITOCHONDRIAL"/>
    <property type="match status" value="1"/>
</dbReference>
<evidence type="ECO:0000313" key="7">
    <source>
        <dbReference type="Proteomes" id="UP000739538"/>
    </source>
</evidence>
<dbReference type="InterPro" id="IPR013216">
    <property type="entry name" value="Methyltransf_11"/>
</dbReference>
<proteinExistence type="predicted"/>
<evidence type="ECO:0000256" key="2">
    <source>
        <dbReference type="ARBA" id="ARBA00022679"/>
    </source>
</evidence>
<reference evidence="6" key="2">
    <citation type="journal article" date="2021" name="Microbiome">
        <title>Successional dynamics and alternative stable states in a saline activated sludge microbial community over 9 years.</title>
        <authorList>
            <person name="Wang Y."/>
            <person name="Ye J."/>
            <person name="Ju F."/>
            <person name="Liu L."/>
            <person name="Boyd J.A."/>
            <person name="Deng Y."/>
            <person name="Parks D.H."/>
            <person name="Jiang X."/>
            <person name="Yin X."/>
            <person name="Woodcroft B.J."/>
            <person name="Tyson G.W."/>
            <person name="Hugenholtz P."/>
            <person name="Polz M.F."/>
            <person name="Zhang T."/>
        </authorList>
    </citation>
    <scope>NUCLEOTIDE SEQUENCE</scope>
    <source>
        <strain evidence="6">HKST-UBA02</strain>
    </source>
</reference>
<dbReference type="GO" id="GO:0008757">
    <property type="term" value="F:S-adenosylmethionine-dependent methyltransferase activity"/>
    <property type="evidence" value="ECO:0007669"/>
    <property type="project" value="InterPro"/>
</dbReference>
<evidence type="ECO:0000313" key="6">
    <source>
        <dbReference type="EMBL" id="MCA9754208.1"/>
    </source>
</evidence>
<evidence type="ECO:0000256" key="1">
    <source>
        <dbReference type="ARBA" id="ARBA00022603"/>
    </source>
</evidence>
<feature type="compositionally biased region" description="Low complexity" evidence="4">
    <location>
        <begin position="33"/>
        <end position="46"/>
    </location>
</feature>
<dbReference type="CDD" id="cd02440">
    <property type="entry name" value="AdoMet_MTases"/>
    <property type="match status" value="1"/>
</dbReference>
<keyword evidence="1 6" id="KW-0489">Methyltransferase</keyword>
<dbReference type="PANTHER" id="PTHR43464">
    <property type="entry name" value="METHYLTRANSFERASE"/>
    <property type="match status" value="1"/>
</dbReference>
<dbReference type="Pfam" id="PF08241">
    <property type="entry name" value="Methyltransf_11"/>
    <property type="match status" value="1"/>
</dbReference>
<organism evidence="6 7">
    <name type="scientific">Eiseniibacteriota bacterium</name>
    <dbReference type="NCBI Taxonomy" id="2212470"/>
    <lineage>
        <taxon>Bacteria</taxon>
        <taxon>Candidatus Eiseniibacteriota</taxon>
    </lineage>
</organism>
<gene>
    <name evidence="6" type="ORF">KDA27_00285</name>
</gene>
<comment type="caution">
    <text evidence="6">The sequence shown here is derived from an EMBL/GenBank/DDBJ whole genome shotgun (WGS) entry which is preliminary data.</text>
</comment>
<dbReference type="InterPro" id="IPR029063">
    <property type="entry name" value="SAM-dependent_MTases_sf"/>
</dbReference>
<evidence type="ECO:0000256" key="3">
    <source>
        <dbReference type="ARBA" id="ARBA00022691"/>
    </source>
</evidence>
<dbReference type="Gene3D" id="3.40.50.150">
    <property type="entry name" value="Vaccinia Virus protein VP39"/>
    <property type="match status" value="1"/>
</dbReference>
<feature type="domain" description="Methyltransferase type 11" evidence="5">
    <location>
        <begin position="90"/>
        <end position="169"/>
    </location>
</feature>
<feature type="region of interest" description="Disordered" evidence="4">
    <location>
        <begin position="1"/>
        <end position="46"/>
    </location>
</feature>
<evidence type="ECO:0000259" key="5">
    <source>
        <dbReference type="Pfam" id="PF08241"/>
    </source>
</evidence>
<dbReference type="SUPFAM" id="SSF53335">
    <property type="entry name" value="S-adenosyl-L-methionine-dependent methyltransferases"/>
    <property type="match status" value="1"/>
</dbReference>